<dbReference type="EMBL" id="CP006842">
    <property type="protein sequence ID" value="AHW64461.1"/>
    <property type="molecule type" value="Genomic_DNA"/>
</dbReference>
<organism evidence="7 8">
    <name type="scientific">Corynebacterium glyciniphilum AJ 3170</name>
    <dbReference type="NCBI Taxonomy" id="1404245"/>
    <lineage>
        <taxon>Bacteria</taxon>
        <taxon>Bacillati</taxon>
        <taxon>Actinomycetota</taxon>
        <taxon>Actinomycetes</taxon>
        <taxon>Mycobacteriales</taxon>
        <taxon>Corynebacteriaceae</taxon>
        <taxon>Corynebacterium</taxon>
    </lineage>
</organism>
<evidence type="ECO:0000256" key="3">
    <source>
        <dbReference type="ARBA" id="ARBA00022112"/>
    </source>
</evidence>
<dbReference type="NCBIfam" id="TIGR00486">
    <property type="entry name" value="YbgI_SA1388"/>
    <property type="match status" value="1"/>
</dbReference>
<gene>
    <name evidence="7" type="ORF">CGLY_10080</name>
</gene>
<proteinExistence type="inferred from homology"/>
<feature type="binding site" evidence="6">
    <location>
        <position position="347"/>
    </location>
    <ligand>
        <name>a divalent metal cation</name>
        <dbReference type="ChEBI" id="CHEBI:60240"/>
        <label>1</label>
    </ligand>
</feature>
<name>X5ECX0_9CORY</name>
<feature type="binding site" evidence="6">
    <location>
        <position position="97"/>
    </location>
    <ligand>
        <name>a divalent metal cation</name>
        <dbReference type="ChEBI" id="CHEBI:60240"/>
        <label>1</label>
    </ligand>
</feature>
<dbReference type="Gene3D" id="3.40.1390.30">
    <property type="entry name" value="NIF3 (NGG1p interacting factor 3)-like"/>
    <property type="match status" value="1"/>
</dbReference>
<dbReference type="Proteomes" id="UP000023703">
    <property type="component" value="Chromosome"/>
</dbReference>
<dbReference type="Pfam" id="PF01784">
    <property type="entry name" value="DUF34_NIF3"/>
    <property type="match status" value="1"/>
</dbReference>
<keyword evidence="4 5" id="KW-0479">Metal-binding</keyword>
<evidence type="ECO:0000256" key="4">
    <source>
        <dbReference type="ARBA" id="ARBA00022723"/>
    </source>
</evidence>
<accession>X5ECX0</accession>
<dbReference type="GO" id="GO:0005737">
    <property type="term" value="C:cytoplasm"/>
    <property type="evidence" value="ECO:0007669"/>
    <property type="project" value="TreeGrafter"/>
</dbReference>
<comment type="subunit">
    <text evidence="2">Homohexamer.</text>
</comment>
<feature type="binding site" evidence="6">
    <location>
        <position position="58"/>
    </location>
    <ligand>
        <name>a divalent metal cation</name>
        <dbReference type="ChEBI" id="CHEBI:60240"/>
        <label>1</label>
    </ligand>
</feature>
<sequence>MSIIEDAYPPQLAESWDACGLVCGDPDAPVRRVVVALDCTDAVVEETVARGADFLLVHHPLLMRGVTGVPADHPKGRIVHRLIREGIALYSAHTSADAARPGVNDRLAELLGVTPGAPLGASSAAATAAVRAARGDASPPVLDKWGVTVPVAETETVKSAVFAAGGGTTAGDRYTECCFESPVSGQFRPGSAASPYIGRPGGLERVEERRVEFVAPRSRRAVVLSALLEAHPYEEPAYDITETVGVPQDPEVAFGIGRVGDLDTPMTLREFTGRVADRLPATRWGVRAAGDPERMIRRVAVSSGAGDSFLSTVAQLDVDCFVTSDLRHHPVDEHLRAGGCAVIDTAHWASEFPWCSQAADIIAAADPRLSADVIDLRTDPWTVHAPSPQSGAHPHA</sequence>
<dbReference type="Gene3D" id="3.30.70.120">
    <property type="match status" value="1"/>
</dbReference>
<dbReference type="InterPro" id="IPR017221">
    <property type="entry name" value="DUF34/NIF3_bac"/>
</dbReference>
<dbReference type="GO" id="GO:0046872">
    <property type="term" value="F:metal ion binding"/>
    <property type="evidence" value="ECO:0007669"/>
    <property type="project" value="UniProtKB-UniRule"/>
</dbReference>
<dbReference type="PIRSF" id="PIRSF037489">
    <property type="entry name" value="UCP037489_NIF3_YqfO"/>
    <property type="match status" value="1"/>
</dbReference>
<dbReference type="InterPro" id="IPR036069">
    <property type="entry name" value="DUF34/NIF3_sf"/>
</dbReference>
<dbReference type="AlphaFoldDB" id="X5ECX0"/>
<evidence type="ECO:0000313" key="8">
    <source>
        <dbReference type="Proteomes" id="UP000023703"/>
    </source>
</evidence>
<comment type="similarity">
    <text evidence="1 5">Belongs to the GTP cyclohydrolase I type 2/NIF3 family.</text>
</comment>
<feature type="binding site" evidence="6">
    <location>
        <position position="351"/>
    </location>
    <ligand>
        <name>a divalent metal cation</name>
        <dbReference type="ChEBI" id="CHEBI:60240"/>
        <label>1</label>
    </ligand>
</feature>
<evidence type="ECO:0000256" key="6">
    <source>
        <dbReference type="PIRSR" id="PIRSR602678-1"/>
    </source>
</evidence>
<dbReference type="InterPro" id="IPR002678">
    <property type="entry name" value="DUF34/NIF3"/>
</dbReference>
<dbReference type="eggNOG" id="COG0327">
    <property type="taxonomic scope" value="Bacteria"/>
</dbReference>
<evidence type="ECO:0000256" key="1">
    <source>
        <dbReference type="ARBA" id="ARBA00006964"/>
    </source>
</evidence>
<evidence type="ECO:0000256" key="2">
    <source>
        <dbReference type="ARBA" id="ARBA00011643"/>
    </source>
</evidence>
<dbReference type="STRING" id="1404245.CGLY_10080"/>
<feature type="binding site" evidence="6">
    <location>
        <position position="59"/>
    </location>
    <ligand>
        <name>a divalent metal cation</name>
        <dbReference type="ChEBI" id="CHEBI:60240"/>
        <label>1</label>
    </ligand>
</feature>
<dbReference type="PANTHER" id="PTHR13799:SF14">
    <property type="entry name" value="GTP CYCLOHYDROLASE 1 TYPE 2 HOMOLOG"/>
    <property type="match status" value="1"/>
</dbReference>
<reference evidence="7 8" key="1">
    <citation type="journal article" date="2015" name="Int. J. Syst. Evol. Microbiol.">
        <title>Revisiting Corynebacterium glyciniphilum (ex Kubota et al., 1972) sp. nov., nom. rev., isolated from putrefied banana.</title>
        <authorList>
            <person name="Al-Dilaimi A."/>
            <person name="Bednarz H."/>
            <person name="Lomker A."/>
            <person name="Niehaus K."/>
            <person name="Kalinowski J."/>
            <person name="Ruckert C."/>
        </authorList>
    </citation>
    <scope>NUCLEOTIDE SEQUENCE [LARGE SCALE GENOMIC DNA]</scope>
    <source>
        <strain evidence="7">AJ 3170</strain>
    </source>
</reference>
<dbReference type="FunFam" id="3.40.1390.30:FF:000001">
    <property type="entry name" value="GTP cyclohydrolase 1 type 2"/>
    <property type="match status" value="1"/>
</dbReference>
<keyword evidence="8" id="KW-1185">Reference proteome</keyword>
<dbReference type="InterPro" id="IPR015867">
    <property type="entry name" value="N-reg_PII/ATP_PRibTrfase_C"/>
</dbReference>
<protein>
    <recommendedName>
        <fullName evidence="3 5">GTP cyclohydrolase 1 type 2 homolog</fullName>
    </recommendedName>
</protein>
<dbReference type="SUPFAM" id="SSF102705">
    <property type="entry name" value="NIF3 (NGG1p interacting factor 3)-like"/>
    <property type="match status" value="1"/>
</dbReference>
<evidence type="ECO:0000256" key="5">
    <source>
        <dbReference type="PIRNR" id="PIRNR037489"/>
    </source>
</evidence>
<dbReference type="KEGG" id="cgy:CGLY_10080"/>
<dbReference type="HOGENOM" id="CLU_037423_1_1_11"/>
<dbReference type="PANTHER" id="PTHR13799">
    <property type="entry name" value="NGG1 INTERACTING FACTOR 3"/>
    <property type="match status" value="1"/>
</dbReference>
<evidence type="ECO:0000313" key="7">
    <source>
        <dbReference type="EMBL" id="AHW64461.1"/>
    </source>
</evidence>